<dbReference type="InterPro" id="IPR050109">
    <property type="entry name" value="HTH-type_TetR-like_transc_reg"/>
</dbReference>
<feature type="domain" description="HTH tetR-type" evidence="3">
    <location>
        <begin position="20"/>
        <end position="80"/>
    </location>
</feature>
<reference evidence="4 5" key="1">
    <citation type="submission" date="2023-08" db="EMBL/GenBank/DDBJ databases">
        <authorList>
            <person name="Folkvardsen B D."/>
            <person name="Norman A."/>
        </authorList>
    </citation>
    <scope>NUCLEOTIDE SEQUENCE [LARGE SCALE GENOMIC DNA]</scope>
    <source>
        <strain evidence="4 5">Mu0053</strain>
    </source>
</reference>
<keyword evidence="5" id="KW-1185">Reference proteome</keyword>
<dbReference type="Proteomes" id="UP001190465">
    <property type="component" value="Chromosome"/>
</dbReference>
<feature type="DNA-binding region" description="H-T-H motif" evidence="2">
    <location>
        <begin position="43"/>
        <end position="62"/>
    </location>
</feature>
<dbReference type="PANTHER" id="PTHR30055">
    <property type="entry name" value="HTH-TYPE TRANSCRIPTIONAL REGULATOR RUTR"/>
    <property type="match status" value="1"/>
</dbReference>
<evidence type="ECO:0000256" key="1">
    <source>
        <dbReference type="ARBA" id="ARBA00023125"/>
    </source>
</evidence>
<evidence type="ECO:0000256" key="2">
    <source>
        <dbReference type="PROSITE-ProRule" id="PRU00335"/>
    </source>
</evidence>
<proteinExistence type="predicted"/>
<name>A0ABM9M792_9MYCO</name>
<gene>
    <name evidence="4" type="ORF">MU0053_004983</name>
</gene>
<dbReference type="RefSeq" id="WP_308480240.1">
    <property type="nucleotide sequence ID" value="NZ_OY726397.1"/>
</dbReference>
<dbReference type="EMBL" id="OY726397">
    <property type="protein sequence ID" value="CAJ1511066.1"/>
    <property type="molecule type" value="Genomic_DNA"/>
</dbReference>
<evidence type="ECO:0000313" key="5">
    <source>
        <dbReference type="Proteomes" id="UP001190465"/>
    </source>
</evidence>
<protein>
    <submittedName>
        <fullName evidence="4">TetR/AcrR family transcriptional regulator</fullName>
    </submittedName>
</protein>
<evidence type="ECO:0000313" key="4">
    <source>
        <dbReference type="EMBL" id="CAJ1511066.1"/>
    </source>
</evidence>
<keyword evidence="1 2" id="KW-0238">DNA-binding</keyword>
<dbReference type="InterPro" id="IPR001647">
    <property type="entry name" value="HTH_TetR"/>
</dbReference>
<dbReference type="Gene3D" id="1.10.357.10">
    <property type="entry name" value="Tetracycline Repressor, domain 2"/>
    <property type="match status" value="1"/>
</dbReference>
<dbReference type="PROSITE" id="PS50977">
    <property type="entry name" value="HTH_TETR_2"/>
    <property type="match status" value="1"/>
</dbReference>
<organism evidence="4 5">
    <name type="scientific">[Mycobacterium] burgundiense</name>
    <dbReference type="NCBI Taxonomy" id="3064286"/>
    <lineage>
        <taxon>Bacteria</taxon>
        <taxon>Bacillati</taxon>
        <taxon>Actinomycetota</taxon>
        <taxon>Actinomycetes</taxon>
        <taxon>Mycobacteriales</taxon>
        <taxon>Mycobacteriaceae</taxon>
        <taxon>Mycolicibacterium</taxon>
    </lineage>
</organism>
<dbReference type="PANTHER" id="PTHR30055:SF174">
    <property type="entry name" value="TRANSCRIPTIONAL REGULATORY PROTEIN (PROBABLY TETR-FAMILY)-RELATED"/>
    <property type="match status" value="1"/>
</dbReference>
<dbReference type="SUPFAM" id="SSF46689">
    <property type="entry name" value="Homeodomain-like"/>
    <property type="match status" value="1"/>
</dbReference>
<dbReference type="Pfam" id="PF00440">
    <property type="entry name" value="TetR_N"/>
    <property type="match status" value="1"/>
</dbReference>
<dbReference type="InterPro" id="IPR009057">
    <property type="entry name" value="Homeodomain-like_sf"/>
</dbReference>
<accession>A0ABM9M792</accession>
<evidence type="ECO:0000259" key="3">
    <source>
        <dbReference type="PROSITE" id="PS50977"/>
    </source>
</evidence>
<sequence>MVSKRESRPGSRPALRLKFGDRRDQLLAIGLGILVKEPIHKLSLDEVARKAEISRSLLFHYFPTKSDYFDAVLDVAAQRVLDNTAPPADADPEAALRHVVSALFEQIDRRREFYLAFIFGQGALTLGGDRVATLRADLGQRVVDVLELGERDGAATIVHAWVAYVEDLALQWTSVPEPQRGSTLAERVEHCVAALRGLIALLPNARGA</sequence>